<dbReference type="Gene3D" id="3.30.420.10">
    <property type="entry name" value="Ribonuclease H-like superfamily/Ribonuclease H"/>
    <property type="match status" value="1"/>
</dbReference>
<accession>T1H5G4</accession>
<proteinExistence type="predicted"/>
<evidence type="ECO:0000313" key="2">
    <source>
        <dbReference type="Proteomes" id="UP000015102"/>
    </source>
</evidence>
<reference evidence="2" key="1">
    <citation type="submission" date="2013-02" db="EMBL/GenBank/DDBJ databases">
        <authorList>
            <person name="Hughes D."/>
        </authorList>
    </citation>
    <scope>NUCLEOTIDE SEQUENCE</scope>
    <source>
        <strain>Durham</strain>
        <strain evidence="2">NC isolate 2 -- Noor lab</strain>
    </source>
</reference>
<dbReference type="Proteomes" id="UP000015102">
    <property type="component" value="Unassembled WGS sequence"/>
</dbReference>
<evidence type="ECO:0008006" key="3">
    <source>
        <dbReference type="Google" id="ProtNLM"/>
    </source>
</evidence>
<organism evidence="1 2">
    <name type="scientific">Megaselia scalaris</name>
    <name type="common">Humpbacked fly</name>
    <name type="synonym">Phora scalaris</name>
    <dbReference type="NCBI Taxonomy" id="36166"/>
    <lineage>
        <taxon>Eukaryota</taxon>
        <taxon>Metazoa</taxon>
        <taxon>Ecdysozoa</taxon>
        <taxon>Arthropoda</taxon>
        <taxon>Hexapoda</taxon>
        <taxon>Insecta</taxon>
        <taxon>Pterygota</taxon>
        <taxon>Neoptera</taxon>
        <taxon>Endopterygota</taxon>
        <taxon>Diptera</taxon>
        <taxon>Brachycera</taxon>
        <taxon>Muscomorpha</taxon>
        <taxon>Platypezoidea</taxon>
        <taxon>Phoridae</taxon>
        <taxon>Megaseliini</taxon>
        <taxon>Megaselia</taxon>
    </lineage>
</organism>
<dbReference type="EnsemblMetazoa" id="MESCA011541-RA">
    <property type="protein sequence ID" value="MESCA011541-PA"/>
    <property type="gene ID" value="MESCA011541"/>
</dbReference>
<sequence length="77" mass="8936">MEKERFSECAIMTTSSFARGSLMVWVELHNILALEVIPRRPQVFMQDNACPHAARIVRDYLNEEEILGRNCLFLIVL</sequence>
<dbReference type="InterPro" id="IPR036397">
    <property type="entry name" value="RNaseH_sf"/>
</dbReference>
<evidence type="ECO:0000313" key="1">
    <source>
        <dbReference type="EnsemblMetazoa" id="MESCA011541-PA"/>
    </source>
</evidence>
<dbReference type="AlphaFoldDB" id="T1H5G4"/>
<keyword evidence="2" id="KW-1185">Reference proteome</keyword>
<dbReference type="GO" id="GO:0003676">
    <property type="term" value="F:nucleic acid binding"/>
    <property type="evidence" value="ECO:0007669"/>
    <property type="project" value="InterPro"/>
</dbReference>
<protein>
    <recommendedName>
        <fullName evidence="3">Tc1-like transposase DDE domain-containing protein</fullName>
    </recommendedName>
</protein>
<reference evidence="1" key="2">
    <citation type="submission" date="2015-06" db="UniProtKB">
        <authorList>
            <consortium name="EnsemblMetazoa"/>
        </authorList>
    </citation>
    <scope>IDENTIFICATION</scope>
</reference>
<dbReference type="EMBL" id="CAQQ02380095">
    <property type="status" value="NOT_ANNOTATED_CDS"/>
    <property type="molecule type" value="Genomic_DNA"/>
</dbReference>
<dbReference type="HOGENOM" id="CLU_2640933_0_0_1"/>
<name>T1H5G4_MEGSC</name>